<dbReference type="InterPro" id="IPR008775">
    <property type="entry name" value="Phytyl_CoA_dOase-like"/>
</dbReference>
<dbReference type="KEGG" id="tom:BWR18_15545"/>
<dbReference type="Pfam" id="PF05721">
    <property type="entry name" value="PhyH"/>
    <property type="match status" value="1"/>
</dbReference>
<dbReference type="SUPFAM" id="SSF51197">
    <property type="entry name" value="Clavaminate synthase-like"/>
    <property type="match status" value="1"/>
</dbReference>
<keyword evidence="3" id="KW-1185">Reference proteome</keyword>
<keyword evidence="2" id="KW-0560">Oxidoreductase</keyword>
<dbReference type="OrthoDB" id="9791262at2"/>
<dbReference type="RefSeq" id="WP_076629358.1">
    <property type="nucleotide sequence ID" value="NZ_CP019312.1"/>
</dbReference>
<dbReference type="Gene3D" id="2.60.120.620">
    <property type="entry name" value="q2cbj1_9rhob like domain"/>
    <property type="match status" value="1"/>
</dbReference>
<accession>A0A1P8MXX0</accession>
<dbReference type="EMBL" id="CP019312">
    <property type="protein sequence ID" value="APX12937.1"/>
    <property type="molecule type" value="Genomic_DNA"/>
</dbReference>
<reference evidence="2 3" key="1">
    <citation type="submission" date="2017-01" db="EMBL/GenBank/DDBJ databases">
        <title>Complete genome of Tateyamaria omphalii DOK1-4 isolated from seawater in Dokdo.</title>
        <authorList>
            <person name="Kim J.H."/>
            <person name="Chi W.-J."/>
        </authorList>
    </citation>
    <scope>NUCLEOTIDE SEQUENCE [LARGE SCALE GENOMIC DNA]</scope>
    <source>
        <strain evidence="2 3">DOK1-4</strain>
    </source>
</reference>
<keyword evidence="1" id="KW-0175">Coiled coil</keyword>
<gene>
    <name evidence="2" type="ORF">BWR18_15545</name>
</gene>
<feature type="coiled-coil region" evidence="1">
    <location>
        <begin position="29"/>
        <end position="56"/>
    </location>
</feature>
<dbReference type="GO" id="GO:0016706">
    <property type="term" value="F:2-oxoglutarate-dependent dioxygenase activity"/>
    <property type="evidence" value="ECO:0007669"/>
    <property type="project" value="UniProtKB-ARBA"/>
</dbReference>
<sequence length="298" mass="33293">MECLSPEQKAHYEEHGYLLVENRIPDEWLTKIRDEIARFEAEAATMTESNDRLDLEDSHSADDPRLRRIKLPHTISDVVRELMYSDHVLAPARDLIGPNLRLHTTKLNMKSAGYGAAVEWHQDYAFYPHTNDDILAIGICIDDMAEENGPLMVFPGSHKGPVFDHHAEGVFAGAMLPEDNGLDMADAVKLTGPAGSISIHHGRIVHGSALNTSDRARRILFYEMMAADAFPIMGSMTKWDGIADYDARMLCGAPTLTPRLKDIPIRIPQPQPDVPISIYEIQKGLKTRAFDTIPSKEN</sequence>
<evidence type="ECO:0000313" key="3">
    <source>
        <dbReference type="Proteomes" id="UP000186336"/>
    </source>
</evidence>
<dbReference type="PANTHER" id="PTHR20883:SF46">
    <property type="entry name" value="PHYTANOYL-COA HYDROXYLASE"/>
    <property type="match status" value="1"/>
</dbReference>
<organism evidence="2 3">
    <name type="scientific">Tateyamaria omphalii</name>
    <dbReference type="NCBI Taxonomy" id="299262"/>
    <lineage>
        <taxon>Bacteria</taxon>
        <taxon>Pseudomonadati</taxon>
        <taxon>Pseudomonadota</taxon>
        <taxon>Alphaproteobacteria</taxon>
        <taxon>Rhodobacterales</taxon>
        <taxon>Roseobacteraceae</taxon>
        <taxon>Tateyamaria</taxon>
    </lineage>
</organism>
<proteinExistence type="predicted"/>
<dbReference type="AlphaFoldDB" id="A0A1P8MXX0"/>
<dbReference type="GO" id="GO:0005506">
    <property type="term" value="F:iron ion binding"/>
    <property type="evidence" value="ECO:0007669"/>
    <property type="project" value="UniProtKB-ARBA"/>
</dbReference>
<protein>
    <submittedName>
        <fullName evidence="2">Phytanoyl-CoA dioxygenase</fullName>
    </submittedName>
</protein>
<dbReference type="PANTHER" id="PTHR20883">
    <property type="entry name" value="PHYTANOYL-COA DIOXYGENASE DOMAIN CONTAINING 1"/>
    <property type="match status" value="1"/>
</dbReference>
<evidence type="ECO:0000313" key="2">
    <source>
        <dbReference type="EMBL" id="APX12937.1"/>
    </source>
</evidence>
<evidence type="ECO:0000256" key="1">
    <source>
        <dbReference type="SAM" id="Coils"/>
    </source>
</evidence>
<keyword evidence="2" id="KW-0223">Dioxygenase</keyword>
<name>A0A1P8MXX0_9RHOB</name>
<dbReference type="STRING" id="299262.BWR18_15545"/>
<dbReference type="Proteomes" id="UP000186336">
    <property type="component" value="Chromosome"/>
</dbReference>